<dbReference type="SUPFAM" id="SSF56784">
    <property type="entry name" value="HAD-like"/>
    <property type="match status" value="1"/>
</dbReference>
<organism evidence="15 16">
    <name type="scientific">Phrynosoma platyrhinos</name>
    <name type="common">Desert horned lizard</name>
    <dbReference type="NCBI Taxonomy" id="52577"/>
    <lineage>
        <taxon>Eukaryota</taxon>
        <taxon>Metazoa</taxon>
        <taxon>Chordata</taxon>
        <taxon>Craniata</taxon>
        <taxon>Vertebrata</taxon>
        <taxon>Euteleostomi</taxon>
        <taxon>Lepidosauria</taxon>
        <taxon>Squamata</taxon>
        <taxon>Bifurcata</taxon>
        <taxon>Unidentata</taxon>
        <taxon>Episquamata</taxon>
        <taxon>Toxicofera</taxon>
        <taxon>Iguania</taxon>
        <taxon>Phrynosomatidae</taxon>
        <taxon>Phrynosomatinae</taxon>
        <taxon>Phrynosoma</taxon>
    </lineage>
</organism>
<evidence type="ECO:0000256" key="11">
    <source>
        <dbReference type="ARBA" id="ARBA00023065"/>
    </source>
</evidence>
<protein>
    <recommendedName>
        <fullName evidence="3">P-type Ca(2+) transporter</fullName>
        <ecNumber evidence="3">7.2.2.10</ecNumber>
    </recommendedName>
</protein>
<feature type="transmembrane region" description="Helical" evidence="13">
    <location>
        <begin position="634"/>
        <end position="652"/>
    </location>
</feature>
<keyword evidence="11" id="KW-0406">Ion transport</keyword>
<dbReference type="SMART" id="SM00831">
    <property type="entry name" value="Cation_ATPase_N"/>
    <property type="match status" value="1"/>
</dbReference>
<evidence type="ECO:0000256" key="3">
    <source>
        <dbReference type="ARBA" id="ARBA00012790"/>
    </source>
</evidence>
<dbReference type="SUPFAM" id="SSF81653">
    <property type="entry name" value="Calcium ATPase, transduction domain A"/>
    <property type="match status" value="1"/>
</dbReference>
<dbReference type="InterPro" id="IPR001757">
    <property type="entry name" value="P_typ_ATPase"/>
</dbReference>
<feature type="non-terminal residue" evidence="15">
    <location>
        <position position="1"/>
    </location>
</feature>
<evidence type="ECO:0000256" key="9">
    <source>
        <dbReference type="ARBA" id="ARBA00022967"/>
    </source>
</evidence>
<keyword evidence="4" id="KW-0813">Transport</keyword>
<keyword evidence="4" id="KW-0106">Calcium</keyword>
<keyword evidence="10 13" id="KW-1133">Transmembrane helix</keyword>
<keyword evidence="12 13" id="KW-0472">Membrane</keyword>
<evidence type="ECO:0000256" key="10">
    <source>
        <dbReference type="ARBA" id="ARBA00022989"/>
    </source>
</evidence>
<keyword evidence="6" id="KW-0547">Nucleotide-binding</keyword>
<evidence type="ECO:0000256" key="6">
    <source>
        <dbReference type="ARBA" id="ARBA00022741"/>
    </source>
</evidence>
<dbReference type="InterPro" id="IPR023214">
    <property type="entry name" value="HAD_sf"/>
</dbReference>
<evidence type="ECO:0000256" key="5">
    <source>
        <dbReference type="ARBA" id="ARBA00022692"/>
    </source>
</evidence>
<feature type="transmembrane region" description="Helical" evidence="13">
    <location>
        <begin position="248"/>
        <end position="277"/>
    </location>
</feature>
<keyword evidence="9" id="KW-1278">Translocase</keyword>
<dbReference type="NCBIfam" id="TIGR01494">
    <property type="entry name" value="ATPase_P-type"/>
    <property type="match status" value="1"/>
</dbReference>
<evidence type="ECO:0000256" key="12">
    <source>
        <dbReference type="ARBA" id="ARBA00023136"/>
    </source>
</evidence>
<dbReference type="InterPro" id="IPR018303">
    <property type="entry name" value="ATPase_P-typ_P_site"/>
</dbReference>
<dbReference type="InterPro" id="IPR006068">
    <property type="entry name" value="ATPase_P-typ_cation-transptr_C"/>
</dbReference>
<dbReference type="InterPro" id="IPR023299">
    <property type="entry name" value="ATPase_P-typ_cyto_dom_N"/>
</dbReference>
<keyword evidence="16" id="KW-1185">Reference proteome</keyword>
<dbReference type="EC" id="7.2.2.10" evidence="3"/>
<feature type="transmembrane region" description="Helical" evidence="13">
    <location>
        <begin position="223"/>
        <end position="242"/>
    </location>
</feature>
<accession>A0ABQ7SQU0</accession>
<dbReference type="Gene3D" id="3.40.1110.10">
    <property type="entry name" value="Calcium-transporting ATPase, cytoplasmic domain N"/>
    <property type="match status" value="2"/>
</dbReference>
<dbReference type="Gene3D" id="1.20.1110.10">
    <property type="entry name" value="Calcium-transporting ATPase, transmembrane domain"/>
    <property type="match status" value="4"/>
</dbReference>
<reference evidence="15 16" key="1">
    <citation type="journal article" date="2022" name="Gigascience">
        <title>A chromosome-level genome assembly and annotation of the desert horned lizard, Phrynosoma platyrhinos, provides insight into chromosomal rearrangements among reptiles.</title>
        <authorList>
            <person name="Koochekian N."/>
            <person name="Ascanio A."/>
            <person name="Farleigh K."/>
            <person name="Card D.C."/>
            <person name="Schield D.R."/>
            <person name="Castoe T.A."/>
            <person name="Jezkova T."/>
        </authorList>
    </citation>
    <scope>NUCLEOTIDE SEQUENCE [LARGE SCALE GENOMIC DNA]</scope>
    <source>
        <strain evidence="15">NK-2021</strain>
    </source>
</reference>
<evidence type="ECO:0000256" key="2">
    <source>
        <dbReference type="ARBA" id="ARBA00005675"/>
    </source>
</evidence>
<dbReference type="Pfam" id="PF00122">
    <property type="entry name" value="E1-E2_ATPase"/>
    <property type="match status" value="1"/>
</dbReference>
<dbReference type="Gene3D" id="3.40.50.1000">
    <property type="entry name" value="HAD superfamily/HAD-like"/>
    <property type="match status" value="2"/>
</dbReference>
<dbReference type="InterPro" id="IPR004014">
    <property type="entry name" value="ATPase_P-typ_cation-transptr_N"/>
</dbReference>
<keyword evidence="7" id="KW-0067">ATP-binding</keyword>
<dbReference type="InterPro" id="IPR036412">
    <property type="entry name" value="HAD-like_sf"/>
</dbReference>
<evidence type="ECO:0000256" key="1">
    <source>
        <dbReference type="ARBA" id="ARBA00004141"/>
    </source>
</evidence>
<comment type="similarity">
    <text evidence="2">Belongs to the cation transport ATPase (P-type) (TC 3.A.3) family. Type IIA subfamily.</text>
</comment>
<dbReference type="InterPro" id="IPR023298">
    <property type="entry name" value="ATPase_P-typ_TM_dom_sf"/>
</dbReference>
<feature type="domain" description="Cation-transporting P-type ATPase N-terminal" evidence="14">
    <location>
        <begin position="31"/>
        <end position="105"/>
    </location>
</feature>
<evidence type="ECO:0000256" key="4">
    <source>
        <dbReference type="ARBA" id="ARBA00022568"/>
    </source>
</evidence>
<dbReference type="InterPro" id="IPR008250">
    <property type="entry name" value="ATPase_P-typ_transduc_dom_A_sf"/>
</dbReference>
<evidence type="ECO:0000259" key="14">
    <source>
        <dbReference type="SMART" id="SM00831"/>
    </source>
</evidence>
<dbReference type="PROSITE" id="PS00154">
    <property type="entry name" value="ATPASE_E1_E2"/>
    <property type="match status" value="1"/>
</dbReference>
<dbReference type="EMBL" id="JAIPUX010003776">
    <property type="protein sequence ID" value="KAH0619658.1"/>
    <property type="molecule type" value="Genomic_DNA"/>
</dbReference>
<keyword evidence="5 13" id="KW-0812">Transmembrane</keyword>
<feature type="transmembrane region" description="Helical" evidence="13">
    <location>
        <begin position="604"/>
        <end position="622"/>
    </location>
</feature>
<evidence type="ECO:0000256" key="13">
    <source>
        <dbReference type="SAM" id="Phobius"/>
    </source>
</evidence>
<dbReference type="Pfam" id="PF00690">
    <property type="entry name" value="Cation_ATPase_N"/>
    <property type="match status" value="1"/>
</dbReference>
<sequence>PEEESELKLAEEEKEIAALPPKEACKCHTEELAKILQVRAIQSSEVDLHEGLSEFSVLKRRIKHGWNEFVADNTEPIWKKYLDQFKNPLILLLLASALVSVVTKEYEDAVSIAVAVIIVVTVAFIQEYRSEKSLEELNKLVPPECDCLREGKLQHLLARELVPGDVVCLSMGDRVPADIRLTEGVVIGTGENSQFGEVFKMMQEEETPKTPLQKSMDKLGKQLTLVSFGIIGILMLIGWLQGKHLLSMFTIGVSLAVAAIPEGLPIVVTVTLVLGVLRMAKKRVIVKKLPIVETLGCCNVICSDKTGTLTANEMTVTQLAGCVANNAVIRKTTVMGQPTEGALIALAMKGMEEVYFMKGAFEEVMQHCTMFNSGGISLPLTPQQRSVYVQEEKHMGSLGLRVLALASGPELGRLTFLGLVGIIDPPRQGVKEAIQVLIESGEFILMDTGAYIHLSLLQALQQSGAIVGMTGDGVNDAVALKSADIGVAMGQAGTDVSKEAANMILVDDDFSTIMSISALSLIALSTIFNLPNPLNAMQILWINIIMDGPPAQSLGVEPIPETGVTSRTTTMTFTCFVFFDLFNALTCRSQTKLILEIGLFRNRMFLYSVLGSILGQMAVIYIPPLQRIFQTENLGALDLLLLTALASSVFILSELAKVCERFCCGRPKTNHFPSEAV</sequence>
<evidence type="ECO:0000313" key="16">
    <source>
        <dbReference type="Proteomes" id="UP000826234"/>
    </source>
</evidence>
<keyword evidence="4" id="KW-0109">Calcium transport</keyword>
<dbReference type="SUPFAM" id="SSF81665">
    <property type="entry name" value="Calcium ATPase, transmembrane domain M"/>
    <property type="match status" value="1"/>
</dbReference>
<keyword evidence="8" id="KW-0460">Magnesium</keyword>
<dbReference type="Pfam" id="PF00689">
    <property type="entry name" value="Cation_ATPase_C"/>
    <property type="match status" value="2"/>
</dbReference>
<name>A0ABQ7SQU0_PHRPL</name>
<dbReference type="PANTHER" id="PTHR42861">
    <property type="entry name" value="CALCIUM-TRANSPORTING ATPASE"/>
    <property type="match status" value="1"/>
</dbReference>
<dbReference type="Pfam" id="PF13246">
    <property type="entry name" value="Cation_ATPase"/>
    <property type="match status" value="1"/>
</dbReference>
<dbReference type="InterPro" id="IPR059000">
    <property type="entry name" value="ATPase_P-type_domA"/>
</dbReference>
<evidence type="ECO:0000256" key="7">
    <source>
        <dbReference type="ARBA" id="ARBA00022840"/>
    </source>
</evidence>
<proteinExistence type="inferred from homology"/>
<gene>
    <name evidence="15" type="ORF">JD844_000511</name>
</gene>
<dbReference type="PRINTS" id="PR00119">
    <property type="entry name" value="CATATPASE"/>
</dbReference>
<dbReference type="Gene3D" id="2.70.150.10">
    <property type="entry name" value="Calcium-transporting ATPase, cytoplasmic transduction domain A"/>
    <property type="match status" value="2"/>
</dbReference>
<evidence type="ECO:0000256" key="8">
    <source>
        <dbReference type="ARBA" id="ARBA00022842"/>
    </source>
</evidence>
<comment type="subcellular location">
    <subcellularLocation>
        <location evidence="1">Membrane</location>
        <topology evidence="1">Multi-pass membrane protein</topology>
    </subcellularLocation>
</comment>
<comment type="caution">
    <text evidence="15">The sequence shown here is derived from an EMBL/GenBank/DDBJ whole genome shotgun (WGS) entry which is preliminary data.</text>
</comment>
<evidence type="ECO:0000313" key="15">
    <source>
        <dbReference type="EMBL" id="KAH0619658.1"/>
    </source>
</evidence>
<dbReference type="Proteomes" id="UP000826234">
    <property type="component" value="Unassembled WGS sequence"/>
</dbReference>